<proteinExistence type="predicted"/>
<keyword evidence="1" id="KW-0812">Transmembrane</keyword>
<keyword evidence="2" id="KW-0150">Chloroplast</keyword>
<gene>
    <name evidence="2" type="primary">ycf37</name>
</gene>
<organism evidence="2">
    <name type="scientific">Gracilaria hainanensis</name>
    <dbReference type="NCBI Taxonomy" id="2871843"/>
    <lineage>
        <taxon>Eukaryota</taxon>
        <taxon>Rhodophyta</taxon>
        <taxon>Florideophyceae</taxon>
        <taxon>Rhodymeniophycidae</taxon>
        <taxon>Gracilariales</taxon>
        <taxon>Gracilariaceae</taxon>
        <taxon>Gracilaria</taxon>
    </lineage>
</organism>
<accession>A0AAU7YPK1</accession>
<feature type="transmembrane region" description="Helical" evidence="1">
    <location>
        <begin position="6"/>
        <end position="28"/>
    </location>
</feature>
<sequence>MFEIYLILVTCFLLPICYLITHSITYMYHQLKSLKNIPEAKNLMCINNTNILYLANTYINRKRWLDCITMLEFYITQIRTNEIKVIAQYYNCMGLCYQNANIYKIAQQYYLKAYDKTPLEKQILINLANIYKLSGDTENATKIYEKLFSLNKH</sequence>
<dbReference type="InterPro" id="IPR011990">
    <property type="entry name" value="TPR-like_helical_dom_sf"/>
</dbReference>
<keyword evidence="1" id="KW-1133">Transmembrane helix</keyword>
<evidence type="ECO:0000313" key="2">
    <source>
        <dbReference type="EMBL" id="XCA55427.1"/>
    </source>
</evidence>
<dbReference type="Gene3D" id="1.25.40.10">
    <property type="entry name" value="Tetratricopeptide repeat domain"/>
    <property type="match status" value="1"/>
</dbReference>
<reference evidence="2" key="1">
    <citation type="submission" date="2024-06" db="EMBL/GenBank/DDBJ databases">
        <title>The complete plastid genome and phylogenetic analysis of Gracilaria hainanensis.</title>
        <authorList>
            <person name="Tan H."/>
            <person name="Li N."/>
        </authorList>
    </citation>
    <scope>NUCLEOTIDE SEQUENCE</scope>
</reference>
<keyword evidence="1" id="KW-0472">Membrane</keyword>
<protein>
    <submittedName>
        <fullName evidence="2">Ycf37</fullName>
    </submittedName>
</protein>
<dbReference type="PROSITE" id="PS50293">
    <property type="entry name" value="TPR_REGION"/>
    <property type="match status" value="1"/>
</dbReference>
<keyword evidence="2" id="KW-0934">Plastid</keyword>
<dbReference type="EMBL" id="PP942170">
    <property type="protein sequence ID" value="XCA55427.1"/>
    <property type="molecule type" value="Genomic_DNA"/>
</dbReference>
<dbReference type="AlphaFoldDB" id="A0AAU7YPK1"/>
<dbReference type="SUPFAM" id="SSF48452">
    <property type="entry name" value="TPR-like"/>
    <property type="match status" value="1"/>
</dbReference>
<evidence type="ECO:0000256" key="1">
    <source>
        <dbReference type="SAM" id="Phobius"/>
    </source>
</evidence>
<geneLocation type="chloroplast" evidence="2"/>
<name>A0AAU7YPK1_9FLOR</name>